<dbReference type="EMBL" id="LANI01000002">
    <property type="protein sequence ID" value="KKJ78278.1"/>
    <property type="molecule type" value="Genomic_DNA"/>
</dbReference>
<comment type="pathway">
    <text evidence="5">Cell wall biogenesis; peptidoglycan biosynthesis.</text>
</comment>
<evidence type="ECO:0000256" key="2">
    <source>
        <dbReference type="ARBA" id="ARBA00022984"/>
    </source>
</evidence>
<comment type="catalytic activity">
    <reaction evidence="5">
        <text>L-glutamate = D-glutamate</text>
        <dbReference type="Rhea" id="RHEA:12813"/>
        <dbReference type="ChEBI" id="CHEBI:29985"/>
        <dbReference type="ChEBI" id="CHEBI:29986"/>
        <dbReference type="EC" id="5.1.1.3"/>
    </reaction>
</comment>
<keyword evidence="4 5" id="KW-0961">Cell wall biogenesis/degradation</keyword>
<dbReference type="InterPro" id="IPR033134">
    <property type="entry name" value="Asp/Glu_racemase_AS_2"/>
</dbReference>
<evidence type="ECO:0000256" key="5">
    <source>
        <dbReference type="HAMAP-Rule" id="MF_00258"/>
    </source>
</evidence>
<protein>
    <recommendedName>
        <fullName evidence="5">Glutamate racemase</fullName>
        <ecNumber evidence="5">5.1.1.3</ecNumber>
    </recommendedName>
</protein>
<accession>A0A0M2RFF3</accession>
<dbReference type="InterPro" id="IPR001920">
    <property type="entry name" value="Asp/Glu_race"/>
</dbReference>
<comment type="function">
    <text evidence="5">Provides the (R)-glutamate required for cell wall biosynthesis.</text>
</comment>
<name>A0A0M2RFF3_9PROT</name>
<dbReference type="GO" id="GO:0009252">
    <property type="term" value="P:peptidoglycan biosynthetic process"/>
    <property type="evidence" value="ECO:0007669"/>
    <property type="project" value="UniProtKB-UniRule"/>
</dbReference>
<dbReference type="InterPro" id="IPR004391">
    <property type="entry name" value="Glu_race"/>
</dbReference>
<dbReference type="SUPFAM" id="SSF53681">
    <property type="entry name" value="Aspartate/glutamate racemase"/>
    <property type="match status" value="2"/>
</dbReference>
<dbReference type="Gene3D" id="3.40.50.1860">
    <property type="match status" value="2"/>
</dbReference>
<dbReference type="PROSITE" id="PS00923">
    <property type="entry name" value="ASP_GLU_RACEMASE_1"/>
    <property type="match status" value="1"/>
</dbReference>
<keyword evidence="1 5" id="KW-0133">Cell shape</keyword>
<dbReference type="STRING" id="1549748.WH95_02915"/>
<dbReference type="GO" id="GO:0008360">
    <property type="term" value="P:regulation of cell shape"/>
    <property type="evidence" value="ECO:0007669"/>
    <property type="project" value="UniProtKB-KW"/>
</dbReference>
<reference evidence="6 7" key="1">
    <citation type="submission" date="2015-03" db="EMBL/GenBank/DDBJ databases">
        <title>Genome sequence of Kiloniella sp. P1-1, isolated from the gut microflora of Pacific white shrimp, Penaeus vannamei.</title>
        <authorList>
            <person name="Shao Z."/>
            <person name="Wang L."/>
            <person name="Li X."/>
        </authorList>
    </citation>
    <scope>NUCLEOTIDE SEQUENCE [LARGE SCALE GENOMIC DNA]</scope>
    <source>
        <strain evidence="6 7">P1-1</strain>
    </source>
</reference>
<feature type="active site" description="Proton donor/acceptor" evidence="5">
    <location>
        <position position="212"/>
    </location>
</feature>
<comment type="caution">
    <text evidence="6">The sequence shown here is derived from an EMBL/GenBank/DDBJ whole genome shotgun (WGS) entry which is preliminary data.</text>
</comment>
<feature type="binding site" evidence="5">
    <location>
        <begin position="19"/>
        <end position="20"/>
    </location>
    <ligand>
        <name>substrate</name>
    </ligand>
</feature>
<dbReference type="PATRIC" id="fig|1549748.8.peg.1178"/>
<feature type="binding site" evidence="5">
    <location>
        <begin position="83"/>
        <end position="84"/>
    </location>
    <ligand>
        <name>substrate</name>
    </ligand>
</feature>
<dbReference type="EC" id="5.1.1.3" evidence="5"/>
<proteinExistence type="inferred from homology"/>
<evidence type="ECO:0000313" key="6">
    <source>
        <dbReference type="EMBL" id="KKJ78278.1"/>
    </source>
</evidence>
<keyword evidence="2 5" id="KW-0573">Peptidoglycan synthesis</keyword>
<feature type="active site" description="Proton donor/acceptor" evidence="5">
    <location>
        <position position="82"/>
    </location>
</feature>
<evidence type="ECO:0000256" key="4">
    <source>
        <dbReference type="ARBA" id="ARBA00023316"/>
    </source>
</evidence>
<dbReference type="HAMAP" id="MF_00258">
    <property type="entry name" value="Glu_racemase"/>
    <property type="match status" value="1"/>
</dbReference>
<evidence type="ECO:0000256" key="3">
    <source>
        <dbReference type="ARBA" id="ARBA00023235"/>
    </source>
</evidence>
<dbReference type="GO" id="GO:0071555">
    <property type="term" value="P:cell wall organization"/>
    <property type="evidence" value="ECO:0007669"/>
    <property type="project" value="UniProtKB-KW"/>
</dbReference>
<dbReference type="PANTHER" id="PTHR21198">
    <property type="entry name" value="GLUTAMATE RACEMASE"/>
    <property type="match status" value="1"/>
</dbReference>
<dbReference type="PANTHER" id="PTHR21198:SF2">
    <property type="entry name" value="GLUTAMATE RACEMASE"/>
    <property type="match status" value="1"/>
</dbReference>
<dbReference type="AlphaFoldDB" id="A0A0M2RFF3"/>
<feature type="binding site" evidence="5">
    <location>
        <begin position="51"/>
        <end position="52"/>
    </location>
    <ligand>
        <name>substrate</name>
    </ligand>
</feature>
<keyword evidence="7" id="KW-1185">Reference proteome</keyword>
<dbReference type="GO" id="GO:0008881">
    <property type="term" value="F:glutamate racemase activity"/>
    <property type="evidence" value="ECO:0007669"/>
    <property type="project" value="UniProtKB-UniRule"/>
</dbReference>
<dbReference type="Proteomes" id="UP000034491">
    <property type="component" value="Unassembled WGS sequence"/>
</dbReference>
<gene>
    <name evidence="5" type="primary">murI</name>
    <name evidence="6" type="ORF">WH95_02915</name>
</gene>
<evidence type="ECO:0000313" key="7">
    <source>
        <dbReference type="Proteomes" id="UP000034491"/>
    </source>
</evidence>
<dbReference type="PROSITE" id="PS00924">
    <property type="entry name" value="ASP_GLU_RACEMASE_2"/>
    <property type="match status" value="1"/>
</dbReference>
<feature type="binding site" evidence="5">
    <location>
        <begin position="213"/>
        <end position="214"/>
    </location>
    <ligand>
        <name>substrate</name>
    </ligand>
</feature>
<keyword evidence="3 5" id="KW-0413">Isomerase</keyword>
<evidence type="ECO:0000256" key="1">
    <source>
        <dbReference type="ARBA" id="ARBA00022960"/>
    </source>
</evidence>
<dbReference type="UniPathway" id="UPA00219"/>
<comment type="similarity">
    <text evidence="5">Belongs to the aspartate/glutamate racemases family.</text>
</comment>
<dbReference type="InterPro" id="IPR018187">
    <property type="entry name" value="Asp/Glu_racemase_AS_1"/>
</dbReference>
<organism evidence="6 7">
    <name type="scientific">Kiloniella litopenaei</name>
    <dbReference type="NCBI Taxonomy" id="1549748"/>
    <lineage>
        <taxon>Bacteria</taxon>
        <taxon>Pseudomonadati</taxon>
        <taxon>Pseudomonadota</taxon>
        <taxon>Alphaproteobacteria</taxon>
        <taxon>Rhodospirillales</taxon>
        <taxon>Kiloniellaceae</taxon>
        <taxon>Kiloniella</taxon>
    </lineage>
</organism>
<sequence>MFQADKNRQKLSSPIGVFDSGSGGLTVLHALEAALPTHDFLYFGDHQRAPYGDKAGPDVYEMTRQAVQFLFDQGCNLVILACNTASAIALRKLQQEWLPSYAPNKRILGVLVPMVETITDRPWIRWEQHPQQYLQGTVGIFATEATVKSKTYLVEIGKRAPQLDVIQQACPELVPALEAKKGSSTTDLLVEGYVSQLVKENNKVPNWIMLGCTHYPLLRNAFEKAASKVIGNIMGQGVPILCQPSICADSLKDYLTRHPGLIVPPPEQRGTTRYFTSGCTEHVEKTTAIFNSLHPDGSTGKTTWIKQDISGY</sequence>